<sequence>MLFCPKYLSQRIHLHSIPVFTLGAEEPEPCVMPPMKCPNKNITFWLYTRENEVNPHQVAVDDPESIKSAPWVSDAPIKVLIHGYTGHKDFSPNTEIRPAYMECCNYNIISVDYKPIAREPCYMSAAHNTELVGKCTAQLIDELVSNYGFQLPRFHIIGFSLGGQIAGFIANYLTSGLLYRITALDPALPLFATNDNRKKVDASDGLFVDVLHTNALEKGKLETSGHIDFYANGGMTQPGCRATAEQTKSSCDHARAPQYYAESINSQNGCYATRCQSWISYMIGWCELVHAEEMLFGEYVPYNSSGIYFFRTNSKSPYCRGRNKGPPYADEANRR</sequence>
<evidence type="ECO:0000256" key="4">
    <source>
        <dbReference type="RuleBase" id="RU004262"/>
    </source>
</evidence>
<comment type="similarity">
    <text evidence="2 4">Belongs to the AB hydrolase superfamily. Lipase family.</text>
</comment>
<evidence type="ECO:0000256" key="1">
    <source>
        <dbReference type="ARBA" id="ARBA00004613"/>
    </source>
</evidence>
<evidence type="ECO:0000313" key="7">
    <source>
        <dbReference type="Proteomes" id="UP001549921"/>
    </source>
</evidence>
<dbReference type="PANTHER" id="PTHR11610:SF177">
    <property type="entry name" value="IP13478P-RELATED"/>
    <property type="match status" value="1"/>
</dbReference>
<dbReference type="InterPro" id="IPR033906">
    <property type="entry name" value="Lipase_N"/>
</dbReference>
<dbReference type="InterPro" id="IPR029058">
    <property type="entry name" value="AB_hydrolase_fold"/>
</dbReference>
<proteinExistence type="inferred from homology"/>
<accession>A0ABD0T027</accession>
<dbReference type="FunFam" id="3.40.50.1820:FF:000076">
    <property type="entry name" value="phospholipase A1"/>
    <property type="match status" value="1"/>
</dbReference>
<dbReference type="CDD" id="cd00707">
    <property type="entry name" value="Pancreat_lipase_like"/>
    <property type="match status" value="1"/>
</dbReference>
<dbReference type="Gene3D" id="3.40.50.1820">
    <property type="entry name" value="alpha/beta hydrolase"/>
    <property type="match status" value="1"/>
</dbReference>
<name>A0ABD0T027_LOXSC</name>
<gene>
    <name evidence="6" type="ORF">ABMA28_002143</name>
</gene>
<dbReference type="Pfam" id="PF00151">
    <property type="entry name" value="Lipase"/>
    <property type="match status" value="1"/>
</dbReference>
<reference evidence="6 7" key="1">
    <citation type="submission" date="2024-06" db="EMBL/GenBank/DDBJ databases">
        <title>A chromosome-level genome assembly of beet webworm, Loxostege sticticalis.</title>
        <authorList>
            <person name="Zhang Y."/>
        </authorList>
    </citation>
    <scope>NUCLEOTIDE SEQUENCE [LARGE SCALE GENOMIC DNA]</scope>
    <source>
        <strain evidence="6">AQ028</strain>
        <tissue evidence="6">Male pupae</tissue>
    </source>
</reference>
<dbReference type="Proteomes" id="UP001549921">
    <property type="component" value="Unassembled WGS sequence"/>
</dbReference>
<dbReference type="InterPro" id="IPR000734">
    <property type="entry name" value="TAG_lipase"/>
</dbReference>
<dbReference type="GO" id="GO:0005576">
    <property type="term" value="C:extracellular region"/>
    <property type="evidence" value="ECO:0007669"/>
    <property type="project" value="UniProtKB-SubCell"/>
</dbReference>
<evidence type="ECO:0000256" key="3">
    <source>
        <dbReference type="ARBA" id="ARBA00022525"/>
    </source>
</evidence>
<dbReference type="SUPFAM" id="SSF53474">
    <property type="entry name" value="alpha/beta-Hydrolases"/>
    <property type="match status" value="1"/>
</dbReference>
<dbReference type="PANTHER" id="PTHR11610">
    <property type="entry name" value="LIPASE"/>
    <property type="match status" value="1"/>
</dbReference>
<organism evidence="6 7">
    <name type="scientific">Loxostege sticticalis</name>
    <name type="common">Beet webworm moth</name>
    <dbReference type="NCBI Taxonomy" id="481309"/>
    <lineage>
        <taxon>Eukaryota</taxon>
        <taxon>Metazoa</taxon>
        <taxon>Ecdysozoa</taxon>
        <taxon>Arthropoda</taxon>
        <taxon>Hexapoda</taxon>
        <taxon>Insecta</taxon>
        <taxon>Pterygota</taxon>
        <taxon>Neoptera</taxon>
        <taxon>Endopterygota</taxon>
        <taxon>Lepidoptera</taxon>
        <taxon>Glossata</taxon>
        <taxon>Ditrysia</taxon>
        <taxon>Pyraloidea</taxon>
        <taxon>Crambidae</taxon>
        <taxon>Pyraustinae</taxon>
        <taxon>Loxostege</taxon>
    </lineage>
</organism>
<dbReference type="EMBL" id="JBEDNZ010000012">
    <property type="protein sequence ID" value="KAL0831305.1"/>
    <property type="molecule type" value="Genomic_DNA"/>
</dbReference>
<comment type="subcellular location">
    <subcellularLocation>
        <location evidence="1">Secreted</location>
    </subcellularLocation>
</comment>
<keyword evidence="3" id="KW-0964">Secreted</keyword>
<feature type="domain" description="Lipase" evidence="5">
    <location>
        <begin position="35"/>
        <end position="288"/>
    </location>
</feature>
<comment type="caution">
    <text evidence="6">The sequence shown here is derived from an EMBL/GenBank/DDBJ whole genome shotgun (WGS) entry which is preliminary data.</text>
</comment>
<evidence type="ECO:0000259" key="5">
    <source>
        <dbReference type="Pfam" id="PF00151"/>
    </source>
</evidence>
<dbReference type="AlphaFoldDB" id="A0ABD0T027"/>
<dbReference type="InterPro" id="IPR013818">
    <property type="entry name" value="Lipase"/>
</dbReference>
<evidence type="ECO:0000256" key="2">
    <source>
        <dbReference type="ARBA" id="ARBA00010701"/>
    </source>
</evidence>
<protein>
    <recommendedName>
        <fullName evidence="5">Lipase domain-containing protein</fullName>
    </recommendedName>
</protein>
<evidence type="ECO:0000313" key="6">
    <source>
        <dbReference type="EMBL" id="KAL0831305.1"/>
    </source>
</evidence>
<dbReference type="PRINTS" id="PR00821">
    <property type="entry name" value="TAGLIPASE"/>
</dbReference>